<dbReference type="EMBL" id="BARU01041872">
    <property type="protein sequence ID" value="GAH78769.1"/>
    <property type="molecule type" value="Genomic_DNA"/>
</dbReference>
<accession>X1JKF3</accession>
<evidence type="ECO:0000313" key="1">
    <source>
        <dbReference type="EMBL" id="GAH78769.1"/>
    </source>
</evidence>
<organism evidence="1">
    <name type="scientific">marine sediment metagenome</name>
    <dbReference type="NCBI Taxonomy" id="412755"/>
    <lineage>
        <taxon>unclassified sequences</taxon>
        <taxon>metagenomes</taxon>
        <taxon>ecological metagenomes</taxon>
    </lineage>
</organism>
<protein>
    <submittedName>
        <fullName evidence="1">Uncharacterized protein</fullName>
    </submittedName>
</protein>
<dbReference type="AlphaFoldDB" id="X1JKF3"/>
<proteinExistence type="predicted"/>
<comment type="caution">
    <text evidence="1">The sequence shown here is derived from an EMBL/GenBank/DDBJ whole genome shotgun (WGS) entry which is preliminary data.</text>
</comment>
<sequence length="108" mass="13328">MSILTKHSGMFHTKEPYHKRELKKLFKSDLIKLVRSYYGNYGRLKELYTNKCVELDFKKRTDRSNLNLKVSFYIKKLNIIYYATRYDYQKLKIYRNKKYITRLKILKK</sequence>
<name>X1JKF3_9ZZZZ</name>
<gene>
    <name evidence="1" type="ORF">S03H2_64457</name>
</gene>
<reference evidence="1" key="1">
    <citation type="journal article" date="2014" name="Front. Microbiol.">
        <title>High frequency of phylogenetically diverse reductive dehalogenase-homologous genes in deep subseafloor sedimentary metagenomes.</title>
        <authorList>
            <person name="Kawai M."/>
            <person name="Futagami T."/>
            <person name="Toyoda A."/>
            <person name="Takaki Y."/>
            <person name="Nishi S."/>
            <person name="Hori S."/>
            <person name="Arai W."/>
            <person name="Tsubouchi T."/>
            <person name="Morono Y."/>
            <person name="Uchiyama I."/>
            <person name="Ito T."/>
            <person name="Fujiyama A."/>
            <person name="Inagaki F."/>
            <person name="Takami H."/>
        </authorList>
    </citation>
    <scope>NUCLEOTIDE SEQUENCE</scope>
    <source>
        <strain evidence="1">Expedition CK06-06</strain>
    </source>
</reference>